<dbReference type="Gene3D" id="3.40.50.10860">
    <property type="entry name" value="Leucine Dehydrogenase, chain A, domain 1"/>
    <property type="match status" value="1"/>
</dbReference>
<dbReference type="OrthoDB" id="204377at2759"/>
<dbReference type="SMR" id="I0YZT4"/>
<dbReference type="RefSeq" id="XP_005648447.1">
    <property type="nucleotide sequence ID" value="XM_005648390.1"/>
</dbReference>
<dbReference type="GO" id="GO:0003855">
    <property type="term" value="F:3-dehydroquinate dehydratase activity"/>
    <property type="evidence" value="ECO:0007669"/>
    <property type="project" value="InterPro"/>
</dbReference>
<dbReference type="FunFam" id="3.20.20.70:FF:000047">
    <property type="entry name" value="3-dehydroquinate dehydratase"/>
    <property type="match status" value="1"/>
</dbReference>
<dbReference type="CDD" id="cd01065">
    <property type="entry name" value="NAD_bind_Shikimate_DH"/>
    <property type="match status" value="1"/>
</dbReference>
<evidence type="ECO:0000256" key="1">
    <source>
        <dbReference type="ARBA" id="ARBA00023239"/>
    </source>
</evidence>
<dbReference type="STRING" id="574566.I0YZT4"/>
<dbReference type="Pfam" id="PF01487">
    <property type="entry name" value="DHquinase_I"/>
    <property type="match status" value="1"/>
</dbReference>
<evidence type="ECO:0000259" key="4">
    <source>
        <dbReference type="Pfam" id="PF18317"/>
    </source>
</evidence>
<feature type="non-terminal residue" evidence="5">
    <location>
        <position position="1"/>
    </location>
</feature>
<dbReference type="Gene3D" id="3.20.20.70">
    <property type="entry name" value="Aldolase class I"/>
    <property type="match status" value="1"/>
</dbReference>
<dbReference type="InterPro" id="IPR022893">
    <property type="entry name" value="Shikimate_DH_fam"/>
</dbReference>
<protein>
    <submittedName>
        <fullName evidence="5">Shikimate 5-dehydrogenase</fullName>
    </submittedName>
</protein>
<keyword evidence="1" id="KW-0456">Lyase</keyword>
<evidence type="ECO:0000256" key="2">
    <source>
        <dbReference type="ARBA" id="ARBA00023270"/>
    </source>
</evidence>
<gene>
    <name evidence="5" type="ORF">COCSUDRAFT_14592</name>
</gene>
<dbReference type="eggNOG" id="KOG0692">
    <property type="taxonomic scope" value="Eukaryota"/>
</dbReference>
<dbReference type="InterPro" id="IPR036291">
    <property type="entry name" value="NAD(P)-bd_dom_sf"/>
</dbReference>
<dbReference type="GO" id="GO:0004764">
    <property type="term" value="F:shikimate 3-dehydrogenase (NADP+) activity"/>
    <property type="evidence" value="ECO:0007669"/>
    <property type="project" value="InterPro"/>
</dbReference>
<dbReference type="HAMAP" id="MF_00222">
    <property type="entry name" value="Shikimate_DH_AroE"/>
    <property type="match status" value="1"/>
</dbReference>
<organism evidence="5 6">
    <name type="scientific">Coccomyxa subellipsoidea (strain C-169)</name>
    <name type="common">Green microalga</name>
    <dbReference type="NCBI Taxonomy" id="574566"/>
    <lineage>
        <taxon>Eukaryota</taxon>
        <taxon>Viridiplantae</taxon>
        <taxon>Chlorophyta</taxon>
        <taxon>core chlorophytes</taxon>
        <taxon>Trebouxiophyceae</taxon>
        <taxon>Trebouxiophyceae incertae sedis</taxon>
        <taxon>Coccomyxaceae</taxon>
        <taxon>Coccomyxa</taxon>
        <taxon>Coccomyxa subellipsoidea</taxon>
    </lineage>
</organism>
<dbReference type="InterPro" id="IPR046346">
    <property type="entry name" value="Aminoacid_DH-like_N_sf"/>
</dbReference>
<evidence type="ECO:0000313" key="5">
    <source>
        <dbReference type="EMBL" id="EIE23903.1"/>
    </source>
</evidence>
<keyword evidence="2" id="KW-0704">Schiff base</keyword>
<dbReference type="KEGG" id="csl:COCSUDRAFT_14592"/>
<sequence length="514" mass="53904">SVTADTVNGAIAEIREVADFGADVVELRMDFLKDIDLFNPAAFLNPLLDACNAVRLPAIVTFRPNWEGGQYDGPEPLRLAVLKYAAVLGAPYVDVEYLAANFFFASECMHAGTGEGEVPLTTKVILSHHDYDETPSDEILEALVKEMFKGGADIAKIATTAQRIEDSARMLALPGKSSGERPVIALAMGEKGLTSRVLAPKFGGYLTFGALSPAKASAPGQPTVTELRQLYRLQNQSSATKVFGIVGNPVSHSRSPALHNAALAAAGLDAVYVPLLVDELRPFLDAYPSFSGISITIPHKLAALECADDADPVAARIGAANTLVRQPGGGLKAYNTDWSAAISAVEAALGGSKAGGESALKGLRVVVVGAGGAGKALAFGAIERGAEVLVCNRQGHPCTFLIIQWTDMAVEYADVAAGKVAGDVLMNSTSIGMHPKENETPVSAGALGGYKVVFDAVYTPLETLLLKDAKDQGCITVSGLEMFVGQAAEQFELFTGKPAPLDLMRQATLDSIKS</sequence>
<dbReference type="AlphaFoldDB" id="I0YZT4"/>
<accession>I0YZT4</accession>
<feature type="domain" description="SDH C-terminal" evidence="4">
    <location>
        <begin position="479"/>
        <end position="507"/>
    </location>
</feature>
<dbReference type="SUPFAM" id="SSF51569">
    <property type="entry name" value="Aldolase"/>
    <property type="match status" value="1"/>
</dbReference>
<dbReference type="InterPro" id="IPR041121">
    <property type="entry name" value="SDH_C"/>
</dbReference>
<feature type="domain" description="Shikimate dehydrogenase substrate binding N-terminal" evidence="3">
    <location>
        <begin position="245"/>
        <end position="323"/>
    </location>
</feature>
<dbReference type="InterPro" id="IPR001381">
    <property type="entry name" value="DHquinase_I"/>
</dbReference>
<reference evidence="5 6" key="1">
    <citation type="journal article" date="2012" name="Genome Biol.">
        <title>The genome of the polar eukaryotic microalga coccomyxa subellipsoidea reveals traits of cold adaptation.</title>
        <authorList>
            <person name="Blanc G."/>
            <person name="Agarkova I."/>
            <person name="Grimwood J."/>
            <person name="Kuo A."/>
            <person name="Brueggeman A."/>
            <person name="Dunigan D."/>
            <person name="Gurnon J."/>
            <person name="Ladunga I."/>
            <person name="Lindquist E."/>
            <person name="Lucas S."/>
            <person name="Pangilinan J."/>
            <person name="Proschold T."/>
            <person name="Salamov A."/>
            <person name="Schmutz J."/>
            <person name="Weeks D."/>
            <person name="Yamada T."/>
            <person name="Claverie J.M."/>
            <person name="Grigoriev I."/>
            <person name="Van Etten J."/>
            <person name="Lomsadze A."/>
            <person name="Borodovsky M."/>
        </authorList>
    </citation>
    <scope>NUCLEOTIDE SEQUENCE [LARGE SCALE GENOMIC DNA]</scope>
    <source>
        <strain evidence="5 6">C-169</strain>
    </source>
</reference>
<proteinExistence type="inferred from homology"/>
<dbReference type="HAMAP" id="MF_00214">
    <property type="entry name" value="AroD"/>
    <property type="match status" value="1"/>
</dbReference>
<dbReference type="Gene3D" id="3.40.50.720">
    <property type="entry name" value="NAD(P)-binding Rossmann-like Domain"/>
    <property type="match status" value="1"/>
</dbReference>
<evidence type="ECO:0000259" key="3">
    <source>
        <dbReference type="Pfam" id="PF08501"/>
    </source>
</evidence>
<comment type="caution">
    <text evidence="5">The sequence shown here is derived from an EMBL/GenBank/DDBJ whole genome shotgun (WGS) entry which is preliminary data.</text>
</comment>
<dbReference type="PANTHER" id="PTHR21089">
    <property type="entry name" value="SHIKIMATE DEHYDROGENASE"/>
    <property type="match status" value="1"/>
</dbReference>
<dbReference type="NCBIfam" id="TIGR01093">
    <property type="entry name" value="aroD"/>
    <property type="match status" value="1"/>
</dbReference>
<name>I0YZT4_COCSC</name>
<keyword evidence="6" id="KW-1185">Reference proteome</keyword>
<dbReference type="EMBL" id="AGSI01000006">
    <property type="protein sequence ID" value="EIE23903.1"/>
    <property type="molecule type" value="Genomic_DNA"/>
</dbReference>
<dbReference type="SUPFAM" id="SSF53223">
    <property type="entry name" value="Aminoacid dehydrogenase-like, N-terminal domain"/>
    <property type="match status" value="1"/>
</dbReference>
<dbReference type="CDD" id="cd00502">
    <property type="entry name" value="DHQase_I"/>
    <property type="match status" value="1"/>
</dbReference>
<dbReference type="InterPro" id="IPR013785">
    <property type="entry name" value="Aldolase_TIM"/>
</dbReference>
<dbReference type="InterPro" id="IPR013708">
    <property type="entry name" value="Shikimate_DH-bd_N"/>
</dbReference>
<dbReference type="GO" id="GO:0019632">
    <property type="term" value="P:shikimate metabolic process"/>
    <property type="evidence" value="ECO:0007669"/>
    <property type="project" value="TreeGrafter"/>
</dbReference>
<dbReference type="Pfam" id="PF18317">
    <property type="entry name" value="SDH_C"/>
    <property type="match status" value="1"/>
</dbReference>
<dbReference type="Pfam" id="PF08501">
    <property type="entry name" value="Shikimate_dh_N"/>
    <property type="match status" value="1"/>
</dbReference>
<dbReference type="PANTHER" id="PTHR21089:SF1">
    <property type="entry name" value="BIFUNCTIONAL 3-DEHYDROQUINATE DEHYDRATASE_SHIKIMATE DEHYDROGENASE, CHLOROPLASTIC"/>
    <property type="match status" value="1"/>
</dbReference>
<dbReference type="GO" id="GO:0009423">
    <property type="term" value="P:chorismate biosynthetic process"/>
    <property type="evidence" value="ECO:0007669"/>
    <property type="project" value="TreeGrafter"/>
</dbReference>
<evidence type="ECO:0000313" key="6">
    <source>
        <dbReference type="Proteomes" id="UP000007264"/>
    </source>
</evidence>
<dbReference type="SUPFAM" id="SSF51735">
    <property type="entry name" value="NAD(P)-binding Rossmann-fold domains"/>
    <property type="match status" value="1"/>
</dbReference>
<dbReference type="GeneID" id="17041901"/>
<dbReference type="Proteomes" id="UP000007264">
    <property type="component" value="Unassembled WGS sequence"/>
</dbReference>